<reference evidence="4" key="1">
    <citation type="journal article" date="2021" name="PeerJ">
        <title>Extensive microbial diversity within the chicken gut microbiome revealed by metagenomics and culture.</title>
        <authorList>
            <person name="Gilroy R."/>
            <person name="Ravi A."/>
            <person name="Getino M."/>
            <person name="Pursley I."/>
            <person name="Horton D.L."/>
            <person name="Alikhan N.F."/>
            <person name="Baker D."/>
            <person name="Gharbi K."/>
            <person name="Hall N."/>
            <person name="Watson M."/>
            <person name="Adriaenssens E.M."/>
            <person name="Foster-Nyarko E."/>
            <person name="Jarju S."/>
            <person name="Secka A."/>
            <person name="Antonio M."/>
            <person name="Oren A."/>
            <person name="Chaudhuri R.R."/>
            <person name="La Ragione R."/>
            <person name="Hildebrand F."/>
            <person name="Pallen M.J."/>
        </authorList>
    </citation>
    <scope>NUCLEOTIDE SEQUENCE</scope>
    <source>
        <strain evidence="4">ChiGjej2B2-19336</strain>
    </source>
</reference>
<proteinExistence type="predicted"/>
<evidence type="ECO:0000259" key="2">
    <source>
        <dbReference type="Pfam" id="PF00534"/>
    </source>
</evidence>
<dbReference type="AlphaFoldDB" id="A0A921DRZ1"/>
<dbReference type="EMBL" id="DYZA01000167">
    <property type="protein sequence ID" value="HJD97626.1"/>
    <property type="molecule type" value="Genomic_DNA"/>
</dbReference>
<evidence type="ECO:0000256" key="1">
    <source>
        <dbReference type="ARBA" id="ARBA00022679"/>
    </source>
</evidence>
<comment type="caution">
    <text evidence="4">The sequence shown here is derived from an EMBL/GenBank/DDBJ whole genome shotgun (WGS) entry which is preliminary data.</text>
</comment>
<feature type="domain" description="Glycosyltransferase subfamily 4-like N-terminal" evidence="3">
    <location>
        <begin position="106"/>
        <end position="244"/>
    </location>
</feature>
<reference evidence="4" key="2">
    <citation type="submission" date="2021-09" db="EMBL/GenBank/DDBJ databases">
        <authorList>
            <person name="Gilroy R."/>
        </authorList>
    </citation>
    <scope>NUCLEOTIDE SEQUENCE</scope>
    <source>
        <strain evidence="4">ChiGjej2B2-19336</strain>
    </source>
</reference>
<name>A0A921DRZ1_9BACT</name>
<gene>
    <name evidence="4" type="ORF">K8W16_08280</name>
</gene>
<dbReference type="Pfam" id="PF00534">
    <property type="entry name" value="Glycos_transf_1"/>
    <property type="match status" value="1"/>
</dbReference>
<accession>A0A921DRZ1</accession>
<dbReference type="PANTHER" id="PTHR46401">
    <property type="entry name" value="GLYCOSYLTRANSFERASE WBBK-RELATED"/>
    <property type="match status" value="1"/>
</dbReference>
<dbReference type="CDD" id="cd03801">
    <property type="entry name" value="GT4_PimA-like"/>
    <property type="match status" value="1"/>
</dbReference>
<dbReference type="Pfam" id="PF13439">
    <property type="entry name" value="Glyco_transf_4"/>
    <property type="match status" value="1"/>
</dbReference>
<dbReference type="Gene3D" id="3.40.50.2000">
    <property type="entry name" value="Glycogen Phosphorylase B"/>
    <property type="match status" value="2"/>
</dbReference>
<dbReference type="PANTHER" id="PTHR46401:SF2">
    <property type="entry name" value="GLYCOSYLTRANSFERASE WBBK-RELATED"/>
    <property type="match status" value="1"/>
</dbReference>
<evidence type="ECO:0000259" key="3">
    <source>
        <dbReference type="Pfam" id="PF13439"/>
    </source>
</evidence>
<dbReference type="GO" id="GO:0009103">
    <property type="term" value="P:lipopolysaccharide biosynthetic process"/>
    <property type="evidence" value="ECO:0007669"/>
    <property type="project" value="TreeGrafter"/>
</dbReference>
<evidence type="ECO:0000313" key="4">
    <source>
        <dbReference type="EMBL" id="HJD97626.1"/>
    </source>
</evidence>
<dbReference type="SUPFAM" id="SSF53756">
    <property type="entry name" value="UDP-Glycosyltransferase/glycogen phosphorylase"/>
    <property type="match status" value="1"/>
</dbReference>
<dbReference type="Proteomes" id="UP000698963">
    <property type="component" value="Unassembled WGS sequence"/>
</dbReference>
<dbReference type="InterPro" id="IPR001296">
    <property type="entry name" value="Glyco_trans_1"/>
</dbReference>
<dbReference type="GO" id="GO:0016757">
    <property type="term" value="F:glycosyltransferase activity"/>
    <property type="evidence" value="ECO:0007669"/>
    <property type="project" value="InterPro"/>
</dbReference>
<protein>
    <submittedName>
        <fullName evidence="4">Glycosyltransferase family 4 protein</fullName>
    </submittedName>
</protein>
<dbReference type="InterPro" id="IPR028098">
    <property type="entry name" value="Glyco_trans_4-like_N"/>
</dbReference>
<keyword evidence="1" id="KW-0808">Transferase</keyword>
<dbReference type="RefSeq" id="WP_304122672.1">
    <property type="nucleotide sequence ID" value="NZ_DYZA01000167.1"/>
</dbReference>
<sequence>MRVLMLGWEFPPHISGGLGTACYGITQGLMEKGTDIAFILPSMKTDKSTTGTFLRSASGIPISRALKKAVEKVHHQQEADEFSHLFMRPVNAKLNPYGSYDFGQFGIDPDVFSENDQYVEEISHFRGGYHDDLMDEVYRFSTAATAVVLEEHMKKKADVIHAHDWMTYPAAITASRLSGLPFVAHLHATEFDRCGDHGYDKIYNIERDGLQAADHVIAVSQRTKQVAVERYGVSPEKVSVVYNGAFLHEEIPTFEIPELIRDEKRVLFMGRVTFQKGPEYFVEAARLVLNEMPDVRFIMAGNGDLLPRMIRRVAELRMGSRFHFPGFMRGKEVQRMYSMADLYVMPSVSEPFGIAPLEALQCGAPILLSKQSGCAEVLPGALTVDYWDVRQMADKIIDVLNHPEMAAESLRLCQEALQTLTWERAADGILDAYAHVCPNARS</sequence>
<evidence type="ECO:0000313" key="5">
    <source>
        <dbReference type="Proteomes" id="UP000698963"/>
    </source>
</evidence>
<dbReference type="PROSITE" id="PS51257">
    <property type="entry name" value="PROKAR_LIPOPROTEIN"/>
    <property type="match status" value="1"/>
</dbReference>
<feature type="domain" description="Glycosyl transferase family 1" evidence="2">
    <location>
        <begin position="260"/>
        <end position="407"/>
    </location>
</feature>
<organism evidence="4 5">
    <name type="scientific">Mailhella massiliensis</name>
    <dbReference type="NCBI Taxonomy" id="1903261"/>
    <lineage>
        <taxon>Bacteria</taxon>
        <taxon>Pseudomonadati</taxon>
        <taxon>Thermodesulfobacteriota</taxon>
        <taxon>Desulfovibrionia</taxon>
        <taxon>Desulfovibrionales</taxon>
        <taxon>Desulfovibrionaceae</taxon>
        <taxon>Mailhella</taxon>
    </lineage>
</organism>